<feature type="compositionally biased region" description="Basic and acidic residues" evidence="4">
    <location>
        <begin position="252"/>
        <end position="266"/>
    </location>
</feature>
<accession>A0ABR3QEU2</accession>
<dbReference type="RefSeq" id="XP_069212835.1">
    <property type="nucleotide sequence ID" value="XM_069349291.1"/>
</dbReference>
<dbReference type="InterPro" id="IPR035979">
    <property type="entry name" value="RBD_domain_sf"/>
</dbReference>
<evidence type="ECO:0000256" key="3">
    <source>
        <dbReference type="PROSITE-ProRule" id="PRU00176"/>
    </source>
</evidence>
<dbReference type="PROSITE" id="PS50102">
    <property type="entry name" value="RRM"/>
    <property type="match status" value="1"/>
</dbReference>
<evidence type="ECO:0000256" key="1">
    <source>
        <dbReference type="ARBA" id="ARBA00022737"/>
    </source>
</evidence>
<dbReference type="Pfam" id="PF00076">
    <property type="entry name" value="RRM_1"/>
    <property type="match status" value="1"/>
</dbReference>
<keyword evidence="7" id="KW-1185">Reference proteome</keyword>
<feature type="compositionally biased region" description="Acidic residues" evidence="4">
    <location>
        <begin position="218"/>
        <end position="236"/>
    </location>
</feature>
<dbReference type="CDD" id="cd12400">
    <property type="entry name" value="RRM_Nop6"/>
    <property type="match status" value="1"/>
</dbReference>
<organism evidence="6 7">
    <name type="scientific">Vanrija albida</name>
    <dbReference type="NCBI Taxonomy" id="181172"/>
    <lineage>
        <taxon>Eukaryota</taxon>
        <taxon>Fungi</taxon>
        <taxon>Dikarya</taxon>
        <taxon>Basidiomycota</taxon>
        <taxon>Agaricomycotina</taxon>
        <taxon>Tremellomycetes</taxon>
        <taxon>Trichosporonales</taxon>
        <taxon>Trichosporonaceae</taxon>
        <taxon>Vanrija</taxon>
    </lineage>
</organism>
<gene>
    <name evidence="6" type="ORF">Q8F55_000640</name>
</gene>
<dbReference type="PANTHER" id="PTHR23236:SF119">
    <property type="entry name" value="NUCLEAR RNA-BINDING PROTEIN SART-3"/>
    <property type="match status" value="1"/>
</dbReference>
<protein>
    <recommendedName>
        <fullName evidence="5">RRM domain-containing protein</fullName>
    </recommendedName>
</protein>
<feature type="domain" description="RRM" evidence="5">
    <location>
        <begin position="102"/>
        <end position="180"/>
    </location>
</feature>
<reference evidence="6 7" key="1">
    <citation type="submission" date="2023-08" db="EMBL/GenBank/DDBJ databases">
        <title>Annotated Genome Sequence of Vanrija albida AlHP1.</title>
        <authorList>
            <person name="Herzog R."/>
        </authorList>
    </citation>
    <scope>NUCLEOTIDE SEQUENCE [LARGE SCALE GENOMIC DNA]</scope>
    <source>
        <strain evidence="6 7">AlHP1</strain>
    </source>
</reference>
<feature type="region of interest" description="Disordered" evidence="4">
    <location>
        <begin position="180"/>
        <end position="297"/>
    </location>
</feature>
<name>A0ABR3QEU2_9TREE</name>
<comment type="caution">
    <text evidence="6">The sequence shown here is derived from an EMBL/GenBank/DDBJ whole genome shotgun (WGS) entry which is preliminary data.</text>
</comment>
<dbReference type="GeneID" id="95981683"/>
<keyword evidence="1" id="KW-0677">Repeat</keyword>
<keyword evidence="2 3" id="KW-0694">RNA-binding</keyword>
<dbReference type="InterPro" id="IPR000504">
    <property type="entry name" value="RRM_dom"/>
</dbReference>
<dbReference type="EMBL" id="JBBXJM010000001">
    <property type="protein sequence ID" value="KAL1412891.1"/>
    <property type="molecule type" value="Genomic_DNA"/>
</dbReference>
<dbReference type="SUPFAM" id="SSF54928">
    <property type="entry name" value="RNA-binding domain, RBD"/>
    <property type="match status" value="1"/>
</dbReference>
<evidence type="ECO:0000313" key="7">
    <source>
        <dbReference type="Proteomes" id="UP001565368"/>
    </source>
</evidence>
<feature type="region of interest" description="Disordered" evidence="4">
    <location>
        <begin position="1"/>
        <end position="93"/>
    </location>
</feature>
<evidence type="ECO:0000256" key="4">
    <source>
        <dbReference type="SAM" id="MobiDB-lite"/>
    </source>
</evidence>
<feature type="compositionally biased region" description="Basic and acidic residues" evidence="4">
    <location>
        <begin position="62"/>
        <end position="74"/>
    </location>
</feature>
<feature type="compositionally biased region" description="Basic and acidic residues" evidence="4">
    <location>
        <begin position="191"/>
        <end position="214"/>
    </location>
</feature>
<sequence>MSATLTKKQQKALAFRSKQKAKAKGLPEPEDVPETDLAEGAEDEGGDDEPAVATASTSSKRKRDDDGDKAEAKSAKGKGKKTAWDEDEEGDKKSKKEIKQRFILFVGNLGFRTTADEVRAHFKEAAGRIPSVRLLTDKASGKSRGIAFVELATGAEMQACLRLHETKLNQRAINVELTAGGGGKSAARKGKIQERNARVGTQRERRAEREKETGGGEAAEEAAPEAAEKDEGEVDASGEFKMRNGRRVRVKPRTDERPAKRARGDQGGRGGFGGRGGHGGAPRPRWQPTGANALAVG</sequence>
<evidence type="ECO:0000259" key="5">
    <source>
        <dbReference type="PROSITE" id="PS50102"/>
    </source>
</evidence>
<dbReference type="PANTHER" id="PTHR23236">
    <property type="entry name" value="EUKARYOTIC TRANSLATION INITIATION FACTOR 4B/4H"/>
    <property type="match status" value="1"/>
</dbReference>
<feature type="compositionally biased region" description="Gly residues" evidence="4">
    <location>
        <begin position="267"/>
        <end position="280"/>
    </location>
</feature>
<evidence type="ECO:0000313" key="6">
    <source>
        <dbReference type="EMBL" id="KAL1412891.1"/>
    </source>
</evidence>
<dbReference type="InterPro" id="IPR034228">
    <property type="entry name" value="Nop6_RRM"/>
</dbReference>
<proteinExistence type="predicted"/>
<dbReference type="Proteomes" id="UP001565368">
    <property type="component" value="Unassembled WGS sequence"/>
</dbReference>
<feature type="compositionally biased region" description="Acidic residues" evidence="4">
    <location>
        <begin position="28"/>
        <end position="50"/>
    </location>
</feature>
<dbReference type="InterPro" id="IPR012677">
    <property type="entry name" value="Nucleotide-bd_a/b_plait_sf"/>
</dbReference>
<dbReference type="Gene3D" id="3.30.70.330">
    <property type="match status" value="1"/>
</dbReference>
<dbReference type="SMART" id="SM00360">
    <property type="entry name" value="RRM"/>
    <property type="match status" value="1"/>
</dbReference>
<evidence type="ECO:0000256" key="2">
    <source>
        <dbReference type="ARBA" id="ARBA00022884"/>
    </source>
</evidence>